<dbReference type="RefSeq" id="WP_148733636.1">
    <property type="nucleotide sequence ID" value="NZ_VSSB01000001.1"/>
</dbReference>
<feature type="region of interest" description="Disordered" evidence="1">
    <location>
        <begin position="530"/>
        <end position="580"/>
    </location>
</feature>
<feature type="transmembrane region" description="Helical" evidence="2">
    <location>
        <begin position="848"/>
        <end position="871"/>
    </location>
</feature>
<evidence type="ECO:0000256" key="2">
    <source>
        <dbReference type="SAM" id="Phobius"/>
    </source>
</evidence>
<gene>
    <name evidence="6" type="ORF">FYC51_11380</name>
</gene>
<keyword evidence="2" id="KW-0812">Transmembrane</keyword>
<evidence type="ECO:0000259" key="5">
    <source>
        <dbReference type="Pfam" id="PF01757"/>
    </source>
</evidence>
<feature type="transmembrane region" description="Helical" evidence="2">
    <location>
        <begin position="799"/>
        <end position="816"/>
    </location>
</feature>
<evidence type="ECO:0000259" key="4">
    <source>
        <dbReference type="Pfam" id="PF00550"/>
    </source>
</evidence>
<feature type="transmembrane region" description="Helical" evidence="2">
    <location>
        <begin position="725"/>
        <end position="747"/>
    </location>
</feature>
<feature type="transmembrane region" description="Helical" evidence="2">
    <location>
        <begin position="753"/>
        <end position="771"/>
    </location>
</feature>
<protein>
    <submittedName>
        <fullName evidence="6">AMP-binding protein</fullName>
    </submittedName>
</protein>
<dbReference type="Pfam" id="PF00501">
    <property type="entry name" value="AMP-binding"/>
    <property type="match status" value="1"/>
</dbReference>
<evidence type="ECO:0000259" key="3">
    <source>
        <dbReference type="Pfam" id="PF00501"/>
    </source>
</evidence>
<sequence length="901" mass="96237">MLRTAPSPGLTLLGGTADDVALVSGDERISYGDLADRVDARRAELGSGRRLVMLQAANAVEPVITYLSALAGGHPVLLVAPGDDEGSIRHRASLAERFDPDLVAAGSGDAVALHEVREGSVHRFAPELALLASTSGSTGSPKLVRLSRENLESNARAIAEYLRLTPDDRAATTLPMHYCYGLSVINSHLVAGASLVLTDRSVTDPGFWHEASEHRITSFAGVPYTFELLEAGGFAERMPSSIRYLTQAGGRLAPEAVRRFARLGERRAFEFFVMYGQTEATARMAYVPAELAEQAAGSIGRPIPGGRLRIDAELGAHVGELVYEGPNVMLGYAESPDDFALGRTVHELRTGDLAKQREDGLFEVVGRMNRFVKVFGLRVDLDAVQRLLADEGIEVRTASAGERLLVFVRAERQLEAARTRAAALLGIPGHAVRAYPIAEFPCTSTGKPDFAALVRHADLLDRRADETATDAADAADGTVTAETIRDLYAELLGRPDATPGDTFAGLGGDSLSYVEVSLRLEELLGRLPRDWPSQSPRALAETVTTTDAAADGRAGAESTPDGSPTTADAPGAEPGLKATKRSRSWFPHVETPATLRAIAIVLIVATHADLLGVKGGAHLLLAVAGYNLARFQLATGAGGARARRLLRSAAQIAIPAALWIGAVALVSGKYVPTTALLVNNLVPGDGRWNEQWQFWFLEAAVWTMLGLALLFAVRPVDRLERRHPWAFALALLAATLGLRFALVGIDAHGVERYAVATVLWCLVLGWAVARADTARKRLLVSAVAVAATVGFFGDPLREGVVIAGILLLVWAPSLRMPRPLVPVVRLLAGASLFIYLTHWVVYPPWEQSAPWLGTLLSLAVGVAAWYAYRLATTGLGAVRRRRQPAGVASGTSVRRRSAVSG</sequence>
<dbReference type="Pfam" id="PF01757">
    <property type="entry name" value="Acyl_transf_3"/>
    <property type="match status" value="1"/>
</dbReference>
<dbReference type="Gene3D" id="3.40.50.12780">
    <property type="entry name" value="N-terminal domain of ligase-like"/>
    <property type="match status" value="1"/>
</dbReference>
<feature type="domain" description="Carrier" evidence="4">
    <location>
        <begin position="482"/>
        <end position="525"/>
    </location>
</feature>
<organism evidence="6 7">
    <name type="scientific">Agromyces mariniharenae</name>
    <dbReference type="NCBI Taxonomy" id="2604423"/>
    <lineage>
        <taxon>Bacteria</taxon>
        <taxon>Bacillati</taxon>
        <taxon>Actinomycetota</taxon>
        <taxon>Actinomycetes</taxon>
        <taxon>Micrococcales</taxon>
        <taxon>Microbacteriaceae</taxon>
        <taxon>Agromyces</taxon>
    </lineage>
</organism>
<dbReference type="Proteomes" id="UP000325243">
    <property type="component" value="Unassembled WGS sequence"/>
</dbReference>
<dbReference type="InterPro" id="IPR000873">
    <property type="entry name" value="AMP-dep_synth/lig_dom"/>
</dbReference>
<dbReference type="InterPro" id="IPR002656">
    <property type="entry name" value="Acyl_transf_3_dom"/>
</dbReference>
<feature type="compositionally biased region" description="Low complexity" evidence="1">
    <location>
        <begin position="538"/>
        <end position="559"/>
    </location>
</feature>
<dbReference type="InterPro" id="IPR042099">
    <property type="entry name" value="ANL_N_sf"/>
</dbReference>
<feature type="transmembrane region" description="Helical" evidence="2">
    <location>
        <begin position="778"/>
        <end position="793"/>
    </location>
</feature>
<evidence type="ECO:0000313" key="6">
    <source>
        <dbReference type="EMBL" id="TYL54173.1"/>
    </source>
</evidence>
<name>A0A5S4V8G3_9MICO</name>
<dbReference type="AlphaFoldDB" id="A0A5S4V8G3"/>
<feature type="transmembrane region" description="Helical" evidence="2">
    <location>
        <begin position="823"/>
        <end position="842"/>
    </location>
</feature>
<dbReference type="InterPro" id="IPR036736">
    <property type="entry name" value="ACP-like_sf"/>
</dbReference>
<dbReference type="Pfam" id="PF00550">
    <property type="entry name" value="PP-binding"/>
    <property type="match status" value="1"/>
</dbReference>
<keyword evidence="2" id="KW-0472">Membrane</keyword>
<proteinExistence type="predicted"/>
<reference evidence="6 7" key="1">
    <citation type="submission" date="2019-08" db="EMBL/GenBank/DDBJ databases">
        <authorList>
            <person name="Hu J."/>
        </authorList>
    </citation>
    <scope>NUCLEOTIDE SEQUENCE [LARGE SCALE GENOMIC DNA]</scope>
    <source>
        <strain evidence="6 7">NEAU-184</strain>
    </source>
</reference>
<feature type="transmembrane region" description="Helical" evidence="2">
    <location>
        <begin position="692"/>
        <end position="713"/>
    </location>
</feature>
<dbReference type="InterPro" id="IPR050237">
    <property type="entry name" value="ATP-dep_AMP-bd_enzyme"/>
</dbReference>
<dbReference type="GO" id="GO:0016747">
    <property type="term" value="F:acyltransferase activity, transferring groups other than amino-acyl groups"/>
    <property type="evidence" value="ECO:0007669"/>
    <property type="project" value="InterPro"/>
</dbReference>
<feature type="transmembrane region" description="Helical" evidence="2">
    <location>
        <begin position="652"/>
        <end position="672"/>
    </location>
</feature>
<dbReference type="Gene3D" id="1.10.1200.10">
    <property type="entry name" value="ACP-like"/>
    <property type="match status" value="1"/>
</dbReference>
<keyword evidence="2" id="KW-1133">Transmembrane helix</keyword>
<accession>A0A5S4V8G3</accession>
<feature type="domain" description="AMP-dependent synthetase/ligase" evidence="3">
    <location>
        <begin position="127"/>
        <end position="332"/>
    </location>
</feature>
<dbReference type="SUPFAM" id="SSF56801">
    <property type="entry name" value="Acetyl-CoA synthetase-like"/>
    <property type="match status" value="1"/>
</dbReference>
<keyword evidence="7" id="KW-1185">Reference proteome</keyword>
<evidence type="ECO:0000256" key="1">
    <source>
        <dbReference type="SAM" id="MobiDB-lite"/>
    </source>
</evidence>
<dbReference type="PANTHER" id="PTHR43767:SF10">
    <property type="entry name" value="SURFACTIN SYNTHASE SUBUNIT 1"/>
    <property type="match status" value="1"/>
</dbReference>
<dbReference type="SUPFAM" id="SSF47336">
    <property type="entry name" value="ACP-like"/>
    <property type="match status" value="1"/>
</dbReference>
<dbReference type="EMBL" id="VSSB01000001">
    <property type="protein sequence ID" value="TYL54173.1"/>
    <property type="molecule type" value="Genomic_DNA"/>
</dbReference>
<dbReference type="InterPro" id="IPR009081">
    <property type="entry name" value="PP-bd_ACP"/>
</dbReference>
<dbReference type="PANTHER" id="PTHR43767">
    <property type="entry name" value="LONG-CHAIN-FATTY-ACID--COA LIGASE"/>
    <property type="match status" value="1"/>
</dbReference>
<evidence type="ECO:0000313" key="7">
    <source>
        <dbReference type="Proteomes" id="UP000325243"/>
    </source>
</evidence>
<comment type="caution">
    <text evidence="6">The sequence shown here is derived from an EMBL/GenBank/DDBJ whole genome shotgun (WGS) entry which is preliminary data.</text>
</comment>
<feature type="domain" description="Acyltransferase 3" evidence="5">
    <location>
        <begin position="595"/>
        <end position="863"/>
    </location>
</feature>